<comment type="similarity">
    <text evidence="2">Belongs to the TRAPP small subunits family. BET3 subfamily.</text>
</comment>
<keyword evidence="4" id="KW-1185">Reference proteome</keyword>
<dbReference type="SUPFAM" id="SSF111126">
    <property type="entry name" value="Ligand-binding domain in the NO signalling and Golgi transport"/>
    <property type="match status" value="1"/>
</dbReference>
<reference evidence="4" key="1">
    <citation type="submission" date="2011-05" db="EMBL/GenBank/DDBJ databases">
        <authorList>
            <person name="Richards S.R."/>
            <person name="Qu J."/>
            <person name="Jiang H."/>
            <person name="Jhangiani S.N."/>
            <person name="Agravi P."/>
            <person name="Goodspeed R."/>
            <person name="Gross S."/>
            <person name="Mandapat C."/>
            <person name="Jackson L."/>
            <person name="Mathew T."/>
            <person name="Pu L."/>
            <person name="Thornton R."/>
            <person name="Saada N."/>
            <person name="Wilczek-Boney K.B."/>
            <person name="Lee S."/>
            <person name="Kovar C."/>
            <person name="Wu Y."/>
            <person name="Scherer S.E."/>
            <person name="Worley K.C."/>
            <person name="Muzny D.M."/>
            <person name="Gibbs R."/>
        </authorList>
    </citation>
    <scope>NUCLEOTIDE SEQUENCE</scope>
    <source>
        <strain evidence="4">Brora</strain>
    </source>
</reference>
<organism evidence="3 4">
    <name type="scientific">Strigamia maritima</name>
    <name type="common">European centipede</name>
    <name type="synonym">Geophilus maritimus</name>
    <dbReference type="NCBI Taxonomy" id="126957"/>
    <lineage>
        <taxon>Eukaryota</taxon>
        <taxon>Metazoa</taxon>
        <taxon>Ecdysozoa</taxon>
        <taxon>Arthropoda</taxon>
        <taxon>Myriapoda</taxon>
        <taxon>Chilopoda</taxon>
        <taxon>Pleurostigmophora</taxon>
        <taxon>Geophilomorpha</taxon>
        <taxon>Linotaeniidae</taxon>
        <taxon>Strigamia</taxon>
    </lineage>
</organism>
<evidence type="ECO:0000256" key="2">
    <source>
        <dbReference type="ARBA" id="ARBA00006218"/>
    </source>
</evidence>
<dbReference type="InterPro" id="IPR007194">
    <property type="entry name" value="TRAPP_component"/>
</dbReference>
<dbReference type="GO" id="GO:0005801">
    <property type="term" value="C:cis-Golgi network"/>
    <property type="evidence" value="ECO:0007669"/>
    <property type="project" value="TreeGrafter"/>
</dbReference>
<dbReference type="OMA" id="XFTKDTA"/>
<dbReference type="Pfam" id="PF04051">
    <property type="entry name" value="TRAPP"/>
    <property type="match status" value="1"/>
</dbReference>
<protein>
    <recommendedName>
        <fullName evidence="5">Trafficking protein particle complex subunit 6B</fullName>
    </recommendedName>
</protein>
<evidence type="ECO:0008006" key="5">
    <source>
        <dbReference type="Google" id="ProtNLM"/>
    </source>
</evidence>
<dbReference type="GO" id="GO:0005802">
    <property type="term" value="C:trans-Golgi network"/>
    <property type="evidence" value="ECO:0007669"/>
    <property type="project" value="TreeGrafter"/>
</dbReference>
<dbReference type="EMBL" id="JH431868">
    <property type="status" value="NOT_ANNOTATED_CDS"/>
    <property type="molecule type" value="Genomic_DNA"/>
</dbReference>
<dbReference type="eggNOG" id="KOG3316">
    <property type="taxonomic scope" value="Eukaryota"/>
</dbReference>
<accession>T1J5T8</accession>
<dbReference type="Proteomes" id="UP000014500">
    <property type="component" value="Unassembled WGS sequence"/>
</dbReference>
<dbReference type="AlphaFoldDB" id="T1J5T8"/>
<dbReference type="PANTHER" id="PTHR12817">
    <property type="entry name" value="TRAFFICKING PROTEIN PARTICLE COMPLEX SUBUNIT 6B"/>
    <property type="match status" value="1"/>
</dbReference>
<proteinExistence type="inferred from homology"/>
<dbReference type="CDD" id="cd14944">
    <property type="entry name" value="TRAPPC6A_Trs33"/>
    <property type="match status" value="1"/>
</dbReference>
<dbReference type="PhylomeDB" id="T1J5T8"/>
<dbReference type="GO" id="GO:0030008">
    <property type="term" value="C:TRAPP complex"/>
    <property type="evidence" value="ECO:0007669"/>
    <property type="project" value="TreeGrafter"/>
</dbReference>
<dbReference type="PANTHER" id="PTHR12817:SF0">
    <property type="entry name" value="GEO08327P1"/>
    <property type="match status" value="1"/>
</dbReference>
<dbReference type="InterPro" id="IPR037992">
    <property type="entry name" value="TRAPPC6/Trs33"/>
</dbReference>
<dbReference type="InterPro" id="IPR024096">
    <property type="entry name" value="NO_sig/Golgi_transp_ligand-bd"/>
</dbReference>
<sequence length="149" mass="17231">MADDVLLDFFHMEIVAYSIQSTRKEERVDYGISKLEYIGFTTGFRFVERLTRDLPRFKEELDIVKFICKDYWMAICKKQIDSLLTNYEGMYVLQDNNFRFLSQLSSGRQYLELAPKFVAFMCGMIRGALTNLGIMAVVTAETSSLPACK</sequence>
<evidence type="ECO:0000256" key="1">
    <source>
        <dbReference type="ARBA" id="ARBA00004222"/>
    </source>
</evidence>
<evidence type="ECO:0000313" key="3">
    <source>
        <dbReference type="EnsemblMetazoa" id="SMAR008994-PA"/>
    </source>
</evidence>
<dbReference type="STRING" id="126957.T1J5T8"/>
<dbReference type="Gene3D" id="3.30.1380.20">
    <property type="entry name" value="Trafficking protein particle complex subunit 3"/>
    <property type="match status" value="1"/>
</dbReference>
<comment type="subcellular location">
    <subcellularLocation>
        <location evidence="1">Golgi apparatus</location>
        <location evidence="1">cis-Golgi network</location>
    </subcellularLocation>
</comment>
<name>T1J5T8_STRMM</name>
<dbReference type="HOGENOM" id="CLU_076409_3_1_1"/>
<dbReference type="EnsemblMetazoa" id="SMAR008994-RA">
    <property type="protein sequence ID" value="SMAR008994-PA"/>
    <property type="gene ID" value="SMAR008994"/>
</dbReference>
<dbReference type="GO" id="GO:0006888">
    <property type="term" value="P:endoplasmic reticulum to Golgi vesicle-mediated transport"/>
    <property type="evidence" value="ECO:0007669"/>
    <property type="project" value="TreeGrafter"/>
</dbReference>
<evidence type="ECO:0000313" key="4">
    <source>
        <dbReference type="Proteomes" id="UP000014500"/>
    </source>
</evidence>
<reference evidence="3" key="2">
    <citation type="submission" date="2015-02" db="UniProtKB">
        <authorList>
            <consortium name="EnsemblMetazoa"/>
        </authorList>
    </citation>
    <scope>IDENTIFICATION</scope>
</reference>